<organism evidence="1 2">
    <name type="scientific">Pedobacter westerhofensis</name>
    <dbReference type="NCBI Taxonomy" id="425512"/>
    <lineage>
        <taxon>Bacteria</taxon>
        <taxon>Pseudomonadati</taxon>
        <taxon>Bacteroidota</taxon>
        <taxon>Sphingobacteriia</taxon>
        <taxon>Sphingobacteriales</taxon>
        <taxon>Sphingobacteriaceae</taxon>
        <taxon>Pedobacter</taxon>
    </lineage>
</organism>
<dbReference type="AlphaFoldDB" id="A0A521FCA1"/>
<proteinExistence type="predicted"/>
<sequence length="242" mass="28307">MRSSCAMQKACLTNIHLITGRLFTVSPAHSGTETIGRLWVNGIEILPEMGFGLRPFYECAFGWGEQGGNRLFTTALTICLSIFREERLAENLFVCFKEEFVKYFPEGDFELSIDLSAFLSKYQARLQPNLYSYFCFSSLMNSREILVLKDPVSGKITADLVENYAMHNMLTSDQGTRKLNERKQRLFFRFFRRENYIVQGHDLNEVIHRVEEIMSTFYWKSLERVLRIQYTVRFRQQPGNSH</sequence>
<evidence type="ECO:0000313" key="1">
    <source>
        <dbReference type="EMBL" id="SMO93793.1"/>
    </source>
</evidence>
<protein>
    <submittedName>
        <fullName evidence="1">Uncharacterized protein</fullName>
    </submittedName>
</protein>
<dbReference type="Proteomes" id="UP000320300">
    <property type="component" value="Unassembled WGS sequence"/>
</dbReference>
<dbReference type="EMBL" id="FXTN01000011">
    <property type="protein sequence ID" value="SMO93793.1"/>
    <property type="molecule type" value="Genomic_DNA"/>
</dbReference>
<evidence type="ECO:0000313" key="2">
    <source>
        <dbReference type="Proteomes" id="UP000320300"/>
    </source>
</evidence>
<keyword evidence="2" id="KW-1185">Reference proteome</keyword>
<accession>A0A521FCA1</accession>
<gene>
    <name evidence="1" type="ORF">SAMN06265348_11198</name>
</gene>
<name>A0A521FCA1_9SPHI</name>
<reference evidence="1 2" key="1">
    <citation type="submission" date="2017-05" db="EMBL/GenBank/DDBJ databases">
        <authorList>
            <person name="Varghese N."/>
            <person name="Submissions S."/>
        </authorList>
    </citation>
    <scope>NUCLEOTIDE SEQUENCE [LARGE SCALE GENOMIC DNA]</scope>
    <source>
        <strain evidence="1 2">DSM 19036</strain>
    </source>
</reference>